<dbReference type="Proteomes" id="UP000823963">
    <property type="component" value="Unassembled WGS sequence"/>
</dbReference>
<evidence type="ECO:0000313" key="2">
    <source>
        <dbReference type="Proteomes" id="UP000823963"/>
    </source>
</evidence>
<sequence length="53" mass="6230">MEQYKKVKLVSGNKINEKINRMYEDKKITVGNIHFQTCNGKLYALVEYSYDIA</sequence>
<reference evidence="1" key="2">
    <citation type="submission" date="2021-04" db="EMBL/GenBank/DDBJ databases">
        <authorList>
            <person name="Gilroy R."/>
        </authorList>
    </citation>
    <scope>NUCLEOTIDE SEQUENCE</scope>
    <source>
        <strain evidence="1">6627</strain>
    </source>
</reference>
<dbReference type="EMBL" id="DXFP01000009">
    <property type="protein sequence ID" value="HIX01351.1"/>
    <property type="molecule type" value="Genomic_DNA"/>
</dbReference>
<proteinExistence type="predicted"/>
<gene>
    <name evidence="1" type="ORF">H9861_01165</name>
</gene>
<protein>
    <submittedName>
        <fullName evidence="1">Uncharacterized protein</fullName>
    </submittedName>
</protein>
<accession>A0A9D1UVX6</accession>
<name>A0A9D1UVX6_9LACO</name>
<evidence type="ECO:0000313" key="1">
    <source>
        <dbReference type="EMBL" id="HIX01351.1"/>
    </source>
</evidence>
<dbReference type="AlphaFoldDB" id="A0A9D1UVX6"/>
<reference evidence="1" key="1">
    <citation type="journal article" date="2021" name="PeerJ">
        <title>Extensive microbial diversity within the chicken gut microbiome revealed by metagenomics and culture.</title>
        <authorList>
            <person name="Gilroy R."/>
            <person name="Ravi A."/>
            <person name="Getino M."/>
            <person name="Pursley I."/>
            <person name="Horton D.L."/>
            <person name="Alikhan N.F."/>
            <person name="Baker D."/>
            <person name="Gharbi K."/>
            <person name="Hall N."/>
            <person name="Watson M."/>
            <person name="Adriaenssens E.M."/>
            <person name="Foster-Nyarko E."/>
            <person name="Jarju S."/>
            <person name="Secka A."/>
            <person name="Antonio M."/>
            <person name="Oren A."/>
            <person name="Chaudhuri R.R."/>
            <person name="La Ragione R."/>
            <person name="Hildebrand F."/>
            <person name="Pallen M.J."/>
        </authorList>
    </citation>
    <scope>NUCLEOTIDE SEQUENCE</scope>
    <source>
        <strain evidence="1">6627</strain>
    </source>
</reference>
<comment type="caution">
    <text evidence="1">The sequence shown here is derived from an EMBL/GenBank/DDBJ whole genome shotgun (WGS) entry which is preliminary data.</text>
</comment>
<organism evidence="1 2">
    <name type="scientific">Candidatus Ligilactobacillus excrementigallinarum</name>
    <dbReference type="NCBI Taxonomy" id="2838641"/>
    <lineage>
        <taxon>Bacteria</taxon>
        <taxon>Bacillati</taxon>
        <taxon>Bacillota</taxon>
        <taxon>Bacilli</taxon>
        <taxon>Lactobacillales</taxon>
        <taxon>Lactobacillaceae</taxon>
        <taxon>Ligilactobacillus</taxon>
    </lineage>
</organism>